<dbReference type="EMBL" id="JAIZAY010000444">
    <property type="protein sequence ID" value="KAJ8018319.1"/>
    <property type="molecule type" value="Genomic_DNA"/>
</dbReference>
<accession>A0A9Q1BAV9</accession>
<evidence type="ECO:0000313" key="1">
    <source>
        <dbReference type="EMBL" id="KAJ8018319.1"/>
    </source>
</evidence>
<gene>
    <name evidence="1" type="ORF">HOLleu_43757</name>
</gene>
<dbReference type="OrthoDB" id="10009308at2759"/>
<name>A0A9Q1BAV9_HOLLE</name>
<dbReference type="AlphaFoldDB" id="A0A9Q1BAV9"/>
<protein>
    <submittedName>
        <fullName evidence="1">Uncharacterized protein</fullName>
    </submittedName>
</protein>
<reference evidence="1" key="1">
    <citation type="submission" date="2021-10" db="EMBL/GenBank/DDBJ databases">
        <title>Tropical sea cucumber genome reveals ecological adaptation and Cuvierian tubules defense mechanism.</title>
        <authorList>
            <person name="Chen T."/>
        </authorList>
    </citation>
    <scope>NUCLEOTIDE SEQUENCE</scope>
    <source>
        <strain evidence="1">Nanhai2018</strain>
        <tissue evidence="1">Muscle</tissue>
    </source>
</reference>
<organism evidence="1 2">
    <name type="scientific">Holothuria leucospilota</name>
    <name type="common">Black long sea cucumber</name>
    <name type="synonym">Mertensiothuria leucospilota</name>
    <dbReference type="NCBI Taxonomy" id="206669"/>
    <lineage>
        <taxon>Eukaryota</taxon>
        <taxon>Metazoa</taxon>
        <taxon>Echinodermata</taxon>
        <taxon>Eleutherozoa</taxon>
        <taxon>Echinozoa</taxon>
        <taxon>Holothuroidea</taxon>
        <taxon>Aspidochirotacea</taxon>
        <taxon>Aspidochirotida</taxon>
        <taxon>Holothuriidae</taxon>
        <taxon>Holothuria</taxon>
    </lineage>
</organism>
<evidence type="ECO:0000313" key="2">
    <source>
        <dbReference type="Proteomes" id="UP001152320"/>
    </source>
</evidence>
<proteinExistence type="predicted"/>
<sequence length="143" mass="16503">MGISETHWTGQGRVQLAEGKTIVYSGRDDDNHRQGDVLNKRNAHDMLIITGDMNAKEGDDNQNYDRIMGRHGMGERNDKNVRLCDMLSLRRQAKEKKNTRGKYDMDKLKNGDTLNTLKTFSIALRRRYQVLEDEGPTVEDDYK</sequence>
<keyword evidence="2" id="KW-1185">Reference proteome</keyword>
<dbReference type="Proteomes" id="UP001152320">
    <property type="component" value="Unassembled WGS sequence"/>
</dbReference>
<comment type="caution">
    <text evidence="1">The sequence shown here is derived from an EMBL/GenBank/DDBJ whole genome shotgun (WGS) entry which is preliminary data.</text>
</comment>